<dbReference type="OrthoDB" id="9800218at2"/>
<dbReference type="Pfam" id="PF16068">
    <property type="entry name" value="DUF4810"/>
    <property type="match status" value="1"/>
</dbReference>
<evidence type="ECO:0000313" key="4">
    <source>
        <dbReference type="Proteomes" id="UP000255169"/>
    </source>
</evidence>
<keyword evidence="4" id="KW-1185">Reference proteome</keyword>
<dbReference type="GeneID" id="66879681"/>
<evidence type="ECO:0000313" key="2">
    <source>
        <dbReference type="EMBL" id="CEK27753.1"/>
    </source>
</evidence>
<dbReference type="KEGG" id="yrb:UGYR_02710"/>
<dbReference type="InterPro" id="IPR014508">
    <property type="entry name" value="UCP020555_TPR-like"/>
</dbReference>
<reference evidence="3 4" key="2">
    <citation type="submission" date="2018-06" db="EMBL/GenBank/DDBJ databases">
        <authorList>
            <consortium name="Pathogen Informatics"/>
            <person name="Doyle S."/>
        </authorList>
    </citation>
    <scope>NUCLEOTIDE SEQUENCE [LARGE SCALE GENOMIC DNA]</scope>
    <source>
        <strain evidence="3 4">NCTC10476</strain>
    </source>
</reference>
<accession>A0A085U844</accession>
<dbReference type="InterPro" id="IPR019734">
    <property type="entry name" value="TPR_rpt"/>
</dbReference>
<dbReference type="Gene3D" id="1.25.40.10">
    <property type="entry name" value="Tetratricopeptide repeat domain"/>
    <property type="match status" value="1"/>
</dbReference>
<dbReference type="PROSITE" id="PS51257">
    <property type="entry name" value="PROKAR_LIPOPROTEIN"/>
    <property type="match status" value="1"/>
</dbReference>
<evidence type="ECO:0000256" key="1">
    <source>
        <dbReference type="PROSITE-ProRule" id="PRU00339"/>
    </source>
</evidence>
<dbReference type="EMBL" id="LN681231">
    <property type="protein sequence ID" value="CEK27753.1"/>
    <property type="molecule type" value="Genomic_DNA"/>
</dbReference>
<organism evidence="2">
    <name type="scientific">Yersinia ruckeri</name>
    <dbReference type="NCBI Taxonomy" id="29486"/>
    <lineage>
        <taxon>Bacteria</taxon>
        <taxon>Pseudomonadati</taxon>
        <taxon>Pseudomonadota</taxon>
        <taxon>Gammaproteobacteria</taxon>
        <taxon>Enterobacterales</taxon>
        <taxon>Yersiniaceae</taxon>
        <taxon>Yersinia</taxon>
    </lineage>
</organism>
<protein>
    <submittedName>
        <fullName evidence="2">Putative lipoprotein</fullName>
    </submittedName>
</protein>
<reference evidence="2" key="1">
    <citation type="journal article" date="2015" name="Genome Announc.">
        <title>Complete Genome Sequence of Yersinia ruckeri Strain CSF007-82, Etiologic Agent of Red Mouth Disease in Salmonid Fish.</title>
        <authorList>
            <person name="Nelson M.C."/>
            <person name="LaPatra S.E."/>
            <person name="Welch T.J."/>
            <person name="Graf J."/>
        </authorList>
    </citation>
    <scope>NUCLEOTIDE SEQUENCE</scope>
    <source>
        <strain evidence="2">CSF007-82</strain>
    </source>
</reference>
<dbReference type="InterPro" id="IPR011990">
    <property type="entry name" value="TPR-like_helical_dom_sf"/>
</dbReference>
<proteinExistence type="predicted"/>
<dbReference type="Proteomes" id="UP000255169">
    <property type="component" value="Unassembled WGS sequence"/>
</dbReference>
<sequence length="118" mass="13156">MESMNKIAVLLAAAVLGGCATSPKPIYDWNQYQPVIYQYSQKDSSIEQQISELNQTIEQSRQKGTKVPPGLHAHLGMLYANTGRNDEAERQFQTEKSLFPESISFMDFLLSKGKGKAS</sequence>
<name>A0A085U844_YERRU</name>
<dbReference type="eggNOG" id="COG4259">
    <property type="taxonomic scope" value="Bacteria"/>
</dbReference>
<keyword evidence="1" id="KW-0802">TPR repeat</keyword>
<evidence type="ECO:0000313" key="3">
    <source>
        <dbReference type="EMBL" id="SUP98654.1"/>
    </source>
</evidence>
<dbReference type="PROSITE" id="PS50005">
    <property type="entry name" value="TPR"/>
    <property type="match status" value="1"/>
</dbReference>
<dbReference type="RefSeq" id="WP_038242728.1">
    <property type="nucleotide sequence ID" value="NZ_CABIHR010000009.1"/>
</dbReference>
<keyword evidence="2" id="KW-0449">Lipoprotein</keyword>
<dbReference type="AlphaFoldDB" id="A0A085U844"/>
<gene>
    <name evidence="2" type="ORF">CSF007_10015</name>
    <name evidence="3" type="ORF">NCTC10476_00150</name>
</gene>
<dbReference type="PATRIC" id="fig|29486.44.peg.1648"/>
<dbReference type="PIRSF" id="PIRSF020555">
    <property type="entry name" value="UCP020555"/>
    <property type="match status" value="1"/>
</dbReference>
<feature type="repeat" description="TPR" evidence="1">
    <location>
        <begin position="69"/>
        <end position="102"/>
    </location>
</feature>
<dbReference type="STRING" id="29486.UGYR_02710"/>
<dbReference type="EMBL" id="UHJG01000001">
    <property type="protein sequence ID" value="SUP98654.1"/>
    <property type="molecule type" value="Genomic_DNA"/>
</dbReference>